<evidence type="ECO:0000313" key="1">
    <source>
        <dbReference type="EMBL" id="QDU60411.1"/>
    </source>
</evidence>
<dbReference type="AlphaFoldDB" id="A0A518B0C5"/>
<organism evidence="1 2">
    <name type="scientific">Kolteria novifilia</name>
    <dbReference type="NCBI Taxonomy" id="2527975"/>
    <lineage>
        <taxon>Bacteria</taxon>
        <taxon>Pseudomonadati</taxon>
        <taxon>Planctomycetota</taxon>
        <taxon>Planctomycetia</taxon>
        <taxon>Kolteriales</taxon>
        <taxon>Kolteriaceae</taxon>
        <taxon>Kolteria</taxon>
    </lineage>
</organism>
<reference evidence="1 2" key="1">
    <citation type="submission" date="2019-02" db="EMBL/GenBank/DDBJ databases">
        <title>Deep-cultivation of Planctomycetes and their phenomic and genomic characterization uncovers novel biology.</title>
        <authorList>
            <person name="Wiegand S."/>
            <person name="Jogler M."/>
            <person name="Boedeker C."/>
            <person name="Pinto D."/>
            <person name="Vollmers J."/>
            <person name="Rivas-Marin E."/>
            <person name="Kohn T."/>
            <person name="Peeters S.H."/>
            <person name="Heuer A."/>
            <person name="Rast P."/>
            <person name="Oberbeckmann S."/>
            <person name="Bunk B."/>
            <person name="Jeske O."/>
            <person name="Meyerdierks A."/>
            <person name="Storesund J.E."/>
            <person name="Kallscheuer N."/>
            <person name="Luecker S."/>
            <person name="Lage O.M."/>
            <person name="Pohl T."/>
            <person name="Merkel B.J."/>
            <person name="Hornburger P."/>
            <person name="Mueller R.-W."/>
            <person name="Bruemmer F."/>
            <person name="Labrenz M."/>
            <person name="Spormann A.M."/>
            <person name="Op den Camp H."/>
            <person name="Overmann J."/>
            <person name="Amann R."/>
            <person name="Jetten M.S.M."/>
            <person name="Mascher T."/>
            <person name="Medema M.H."/>
            <person name="Devos D.P."/>
            <person name="Kaster A.-K."/>
            <person name="Ovreas L."/>
            <person name="Rohde M."/>
            <person name="Galperin M.Y."/>
            <person name="Jogler C."/>
        </authorList>
    </citation>
    <scope>NUCLEOTIDE SEQUENCE [LARGE SCALE GENOMIC DNA]</scope>
    <source>
        <strain evidence="1 2">Pan216</strain>
    </source>
</reference>
<proteinExistence type="predicted"/>
<dbReference type="KEGG" id="knv:Pan216_12500"/>
<sequence>MDYVSLFEKSLTSNDDTHLERGTQIMQGLSKAYDGLNVAKAQRMLARPVSSRRTYLAYSFHADASLTTDSMVAFVVLRIRHSANGTPVELHVEMLGIDKNERVRSSPRKQRTILDHVIRRCGNSMRALELDRLSAWVPHRSGMAPIPPLRTGPNHYNDTNIEHFLHHYLLNRARSGNSHDHNSPSACIRILYENNRTRSDGSEDGSIDVTFTILSC</sequence>
<dbReference type="Proteomes" id="UP000317093">
    <property type="component" value="Chromosome"/>
</dbReference>
<dbReference type="EMBL" id="CP036279">
    <property type="protein sequence ID" value="QDU60411.1"/>
    <property type="molecule type" value="Genomic_DNA"/>
</dbReference>
<protein>
    <submittedName>
        <fullName evidence="1">Uncharacterized protein</fullName>
    </submittedName>
</protein>
<name>A0A518B0C5_9BACT</name>
<keyword evidence="2" id="KW-1185">Reference proteome</keyword>
<gene>
    <name evidence="1" type="ORF">Pan216_12500</name>
</gene>
<evidence type="ECO:0000313" key="2">
    <source>
        <dbReference type="Proteomes" id="UP000317093"/>
    </source>
</evidence>
<accession>A0A518B0C5</accession>